<evidence type="ECO:0000313" key="8">
    <source>
        <dbReference type="EMBL" id="CAP52337.1"/>
    </source>
</evidence>
<organism evidence="8 9">
    <name type="scientific">Xanthomonas campestris pv. campestris (strain B100)</name>
    <dbReference type="NCBI Taxonomy" id="509169"/>
    <lineage>
        <taxon>Bacteria</taxon>
        <taxon>Pseudomonadati</taxon>
        <taxon>Pseudomonadota</taxon>
        <taxon>Gammaproteobacteria</taxon>
        <taxon>Lysobacterales</taxon>
        <taxon>Lysobacteraceae</taxon>
        <taxon>Xanthomonas</taxon>
    </lineage>
</organism>
<feature type="transmembrane region" description="Helical" evidence="6">
    <location>
        <begin position="225"/>
        <end position="245"/>
    </location>
</feature>
<dbReference type="GO" id="GO:0016755">
    <property type="term" value="F:aminoacyltransferase activity"/>
    <property type="evidence" value="ECO:0007669"/>
    <property type="project" value="TreeGrafter"/>
</dbReference>
<keyword evidence="4 6" id="KW-1133">Transmembrane helix</keyword>
<dbReference type="EMBL" id="AM920689">
    <property type="protein sequence ID" value="CAP52337.1"/>
    <property type="molecule type" value="Genomic_DNA"/>
</dbReference>
<feature type="domain" description="Phosphatidylglycerol lysyltransferase C-terminal" evidence="7">
    <location>
        <begin position="595"/>
        <end position="881"/>
    </location>
</feature>
<proteinExistence type="predicted"/>
<feature type="transmembrane region" description="Helical" evidence="6">
    <location>
        <begin position="146"/>
        <end position="167"/>
    </location>
</feature>
<feature type="transmembrane region" description="Helical" evidence="6">
    <location>
        <begin position="391"/>
        <end position="409"/>
    </location>
</feature>
<feature type="transmembrane region" description="Helical" evidence="6">
    <location>
        <begin position="300"/>
        <end position="322"/>
    </location>
</feature>
<dbReference type="Pfam" id="PF09924">
    <property type="entry name" value="LPG_synthase_C"/>
    <property type="match status" value="1"/>
</dbReference>
<dbReference type="PANTHER" id="PTHR34697">
    <property type="entry name" value="PHOSPHATIDYLGLYCEROL LYSYLTRANSFERASE"/>
    <property type="match status" value="1"/>
</dbReference>
<dbReference type="AlphaFoldDB" id="B0RWX1"/>
<feature type="transmembrane region" description="Helical" evidence="6">
    <location>
        <begin position="109"/>
        <end position="134"/>
    </location>
</feature>
<feature type="transmembrane region" description="Helical" evidence="6">
    <location>
        <begin position="421"/>
        <end position="440"/>
    </location>
</feature>
<evidence type="ECO:0000256" key="1">
    <source>
        <dbReference type="ARBA" id="ARBA00004651"/>
    </source>
</evidence>
<dbReference type="SUPFAM" id="SSF55729">
    <property type="entry name" value="Acyl-CoA N-acyltransferases (Nat)"/>
    <property type="match status" value="1"/>
</dbReference>
<dbReference type="InterPro" id="IPR016181">
    <property type="entry name" value="Acyl_CoA_acyltransferase"/>
</dbReference>
<dbReference type="Proteomes" id="UP000001188">
    <property type="component" value="Chromosome"/>
</dbReference>
<keyword evidence="5 6" id="KW-0472">Membrane</keyword>
<dbReference type="KEGG" id="xca:xcc-b100_2974"/>
<evidence type="ECO:0000256" key="4">
    <source>
        <dbReference type="ARBA" id="ARBA00022989"/>
    </source>
</evidence>
<sequence length="907" mass="98214">MCRPDRTLCSPSTGAHATTLHALPRCPAHADPSHLLPPRRVRTPLLSADPVAPMTDTPVPSEATASGWRRALPVIISLAILAMALHALSSQFTDHGYRQIRQAFRALGAGQIALTLLLGLSSYACLVGFDWVGLKRTGKRLHPARVGITAFMAHAVGQTLGFAALTGGAVRLRGYGSVGLTLAEIGQVVLMSTLGFIFGAWVLLGIALMLEPEAAARALPIASEGIRIAGIALLLGYVAMLLLVGRHGREFGIRSHRFWLPDRTTVLGVTALSVVELGLAAAAFYVLLPPDPGTGYFGFIGIWLVAVVAGLISTVPAGLGVFEWSLLKLLPHVTPAAVLAAALAYRVTYYIVPLLISVAMAAATGLRAPVRASASTARTVWKTLRPWLPQILALAVFAVGAALVIDGTLPTPRARQEVAPLPLIETSHLLVSLGGMLLLLIGQGLQRRSHSAWVLALGVCVLLPPLSLLRGSHISVSLSAALAAVALWAARREFYRQGALLDEAWSWRWLSNLGLVLVATFWLLFFVYSHVEYSNDLWWQFATSANAPRALRALLILCVGVILFGTARLLRGGRRPMPPADAQALQALAPVLASSADTQACLALTGDKAFLRDEKGLGFVMMQRYGGSLISMGDPVGPPEIARALIWRFREEADHMGLRPVFYQVGEKYWQTYLDMGLTLVKLGEEAMVPLEGFTLEGRDRADLRQAWNRGKRGGLSFRMLQPEQVETVMAELGEVSEQWLDEKAGEEKGFSLGSFDPDYLRRFPVAVAEAEGKIVAFANVWCAPAGGELSVDLMRHSAQAPKGTMDFLFIELFLWGHANGYTRFSLGMAPLSGLAEHRLAGRWNRFASLVARHGERFYGFSGLRRFKSKFAPTWRPRYLVAPGGMHLPAALLDVTRLISVDPGRQD</sequence>
<dbReference type="InterPro" id="IPR024320">
    <property type="entry name" value="LPG_synthase_C"/>
</dbReference>
<dbReference type="NCBIfam" id="NF033480">
    <property type="entry name" value="bifunc_MprF"/>
    <property type="match status" value="1"/>
</dbReference>
<keyword evidence="2" id="KW-1003">Cell membrane</keyword>
<dbReference type="HOGENOM" id="CLU_008255_7_0_6"/>
<protein>
    <submittedName>
        <fullName evidence="8">Membrane protein</fullName>
    </submittedName>
</protein>
<evidence type="ECO:0000256" key="3">
    <source>
        <dbReference type="ARBA" id="ARBA00022692"/>
    </source>
</evidence>
<evidence type="ECO:0000256" key="2">
    <source>
        <dbReference type="ARBA" id="ARBA00022475"/>
    </source>
</evidence>
<accession>B0RWX1</accession>
<evidence type="ECO:0000256" key="5">
    <source>
        <dbReference type="ARBA" id="ARBA00023136"/>
    </source>
</evidence>
<dbReference type="InterPro" id="IPR051211">
    <property type="entry name" value="PG_lysyltransferase"/>
</dbReference>
<keyword evidence="3 6" id="KW-0812">Transmembrane</keyword>
<feature type="transmembrane region" description="Helical" evidence="6">
    <location>
        <begin position="551"/>
        <end position="570"/>
    </location>
</feature>
<evidence type="ECO:0000259" key="7">
    <source>
        <dbReference type="Pfam" id="PF09924"/>
    </source>
</evidence>
<comment type="subcellular location">
    <subcellularLocation>
        <location evidence="1">Cell membrane</location>
        <topology evidence="1">Multi-pass membrane protein</topology>
    </subcellularLocation>
</comment>
<feature type="transmembrane region" description="Helical" evidence="6">
    <location>
        <begin position="266"/>
        <end position="288"/>
    </location>
</feature>
<dbReference type="GO" id="GO:0055091">
    <property type="term" value="P:phospholipid homeostasis"/>
    <property type="evidence" value="ECO:0007669"/>
    <property type="project" value="TreeGrafter"/>
</dbReference>
<evidence type="ECO:0000256" key="6">
    <source>
        <dbReference type="SAM" id="Phobius"/>
    </source>
</evidence>
<feature type="transmembrane region" description="Helical" evidence="6">
    <location>
        <begin position="71"/>
        <end position="88"/>
    </location>
</feature>
<feature type="transmembrane region" description="Helical" evidence="6">
    <location>
        <begin position="188"/>
        <end position="210"/>
    </location>
</feature>
<dbReference type="PANTHER" id="PTHR34697:SF2">
    <property type="entry name" value="PHOSPHATIDYLGLYCEROL LYSYLTRANSFERASE"/>
    <property type="match status" value="1"/>
</dbReference>
<feature type="transmembrane region" description="Helical" evidence="6">
    <location>
        <begin position="452"/>
        <end position="468"/>
    </location>
</feature>
<evidence type="ECO:0000313" key="9">
    <source>
        <dbReference type="Proteomes" id="UP000001188"/>
    </source>
</evidence>
<gene>
    <name evidence="8" type="ORF">XCCB100_2974</name>
</gene>
<name>B0RWX1_XANCB</name>
<feature type="transmembrane region" description="Helical" evidence="6">
    <location>
        <begin position="510"/>
        <end position="531"/>
    </location>
</feature>
<reference evidence="8 9" key="1">
    <citation type="journal article" date="2008" name="J. Biotechnol.">
        <title>The genome of Xanthomonas campestris pv. campestris B100 and its use for the reconstruction of metabolic pathways involved in xanthan biosynthesis.</title>
        <authorList>
            <person name="Vorholter F.J."/>
            <person name="Schneiker S."/>
            <person name="Goesmann A."/>
            <person name="Krause L."/>
            <person name="Bekel T."/>
            <person name="Kaiser O."/>
            <person name="Linke B."/>
            <person name="Patschkowski T."/>
            <person name="Ruckert C."/>
            <person name="Schmid J."/>
            <person name="Sidhu V.K."/>
            <person name="Sieber V."/>
            <person name="Tauch A."/>
            <person name="Watt S.A."/>
            <person name="Weisshaar B."/>
            <person name="Becker A."/>
            <person name="Niehaus K."/>
            <person name="Puhler A."/>
        </authorList>
    </citation>
    <scope>NUCLEOTIDE SEQUENCE [LARGE SCALE GENOMIC DNA]</scope>
    <source>
        <strain evidence="8 9">B100</strain>
    </source>
</reference>
<dbReference type="GO" id="GO:0005886">
    <property type="term" value="C:plasma membrane"/>
    <property type="evidence" value="ECO:0007669"/>
    <property type="project" value="UniProtKB-SubCell"/>
</dbReference>